<evidence type="ECO:0000313" key="5">
    <source>
        <dbReference type="Proteomes" id="UP000030184"/>
    </source>
</evidence>
<organism evidence="1 4">
    <name type="scientific">Jejuia pallidilutea</name>
    <dbReference type="NCBI Taxonomy" id="504487"/>
    <lineage>
        <taxon>Bacteria</taxon>
        <taxon>Pseudomonadati</taxon>
        <taxon>Bacteroidota</taxon>
        <taxon>Flavobacteriia</taxon>
        <taxon>Flavobacteriales</taxon>
        <taxon>Flavobacteriaceae</taxon>
        <taxon>Jejuia</taxon>
    </lineage>
</organism>
<dbReference type="AlphaFoldDB" id="A0A090VRP9"/>
<dbReference type="Proteomes" id="UP000029641">
    <property type="component" value="Unassembled WGS sequence"/>
</dbReference>
<evidence type="ECO:0000313" key="4">
    <source>
        <dbReference type="Proteomes" id="UP000029641"/>
    </source>
</evidence>
<sequence length="39" mass="4460">MDRRILVISLKSEITDGAAIEVFELLKAKFLYCECKDTP</sequence>
<dbReference type="Proteomes" id="UP000030184">
    <property type="component" value="Unassembled WGS sequence"/>
</dbReference>
<dbReference type="Proteomes" id="UP000029646">
    <property type="component" value="Unassembled WGS sequence"/>
</dbReference>
<evidence type="ECO:0000313" key="2">
    <source>
        <dbReference type="EMBL" id="GAL70641.1"/>
    </source>
</evidence>
<proteinExistence type="predicted"/>
<gene>
    <name evidence="1" type="ORF">JCM19301_529</name>
    <name evidence="2" type="ORF">JCM19302_1550</name>
    <name evidence="3" type="ORF">JCM19538_2390</name>
</gene>
<dbReference type="STRING" id="504487.JCM19538_2390"/>
<comment type="caution">
    <text evidence="1">The sequence shown here is derived from an EMBL/GenBank/DDBJ whole genome shotgun (WGS) entry which is preliminary data.</text>
</comment>
<evidence type="ECO:0000313" key="3">
    <source>
        <dbReference type="EMBL" id="GAL88027.1"/>
    </source>
</evidence>
<evidence type="ECO:0000313" key="1">
    <source>
        <dbReference type="EMBL" id="GAL65964.1"/>
    </source>
</evidence>
<keyword evidence="5" id="KW-1185">Reference proteome</keyword>
<accession>A0A090VRP9</accession>
<dbReference type="EMBL" id="BBNY01000001">
    <property type="protein sequence ID" value="GAL88027.1"/>
    <property type="molecule type" value="Genomic_DNA"/>
</dbReference>
<dbReference type="EMBL" id="BBNS01000006">
    <property type="protein sequence ID" value="GAL70641.1"/>
    <property type="molecule type" value="Genomic_DNA"/>
</dbReference>
<reference evidence="5" key="1">
    <citation type="journal article" date="2014" name="Genome Announc.">
        <title>Draft Genome Sequence of Marine Flavobacterium Jejuia pallidilutea Strain 11shimoA1 and Pigmentation Mutants.</title>
        <authorList>
            <person name="Takatani N."/>
            <person name="Nakanishi M."/>
            <person name="Meirelles P."/>
            <person name="Mino S."/>
            <person name="Suda W."/>
            <person name="Oshima K."/>
            <person name="Hattori M."/>
            <person name="Ohkuma M."/>
            <person name="Hosokawa M."/>
            <person name="Miyashita K."/>
            <person name="Thompson F.L."/>
            <person name="Niwa A."/>
            <person name="Sawabe T."/>
            <person name="Sawabe T."/>
        </authorList>
    </citation>
    <scope>NUCLEOTIDE SEQUENCE [LARGE SCALE GENOMIC DNA]</scope>
    <source>
        <strain evidence="5">JCM 19538</strain>
    </source>
</reference>
<dbReference type="EMBL" id="BBNR01000003">
    <property type="protein sequence ID" value="GAL65964.1"/>
    <property type="molecule type" value="Genomic_DNA"/>
</dbReference>
<protein>
    <submittedName>
        <fullName evidence="1">Uncharacterized protein</fullName>
    </submittedName>
</protein>
<name>A0A090VRP9_9FLAO</name>